<accession>A0A2Z6REQ0</accession>
<comment type="caution">
    <text evidence="2">The sequence shown here is derived from an EMBL/GenBank/DDBJ whole genome shotgun (WGS) entry which is preliminary data.</text>
</comment>
<dbReference type="InterPro" id="IPR045455">
    <property type="entry name" value="NrS-1_pol-like_helicase"/>
</dbReference>
<evidence type="ECO:0000313" key="2">
    <source>
        <dbReference type="EMBL" id="GBB91046.1"/>
    </source>
</evidence>
<feature type="domain" description="NrS-1 polymerase-like helicase" evidence="1">
    <location>
        <begin position="163"/>
        <end position="252"/>
    </location>
</feature>
<sequence>MSNQVVISKFGESKEAYSIDILKRLIRENFEHIPMKNISMLIRPITKTFFKQSNSEQPLTKTEFNIAKWFIYDNSLTCVATCDPAKQRIYKIQGQLYLNIFPGFLHQLRPLADFSANIHQAIKIIFTHIWDVWCSGDWNVTEYIIKWFAGMATGRKMYLILYLKSDQDWGKGIITDFIQRYVLGTQLVYKTSDPQTILGSFNGQLLGKVLLLLEEMPTEKSQWNSLYRALKDKVTSDTIEIHEKYKTPTNIKTLYISPARKGDLQYFKQLGDAMKYPGVAKADYTITCLPVHICYATYTSYCISRNITPLFKVVVARTLSSELNMTSNVVKINGKCTRVYNLSRKTLYEKYLSNNWIHKTDEIDIEEIDIPKKFVSDPKALDQFLAQIEIDTLNKQKKSSPPVPPKPAHLKVEVSSDWKEEATSPLIPSEPTASESVENLIDNFITELNILIPFSAKSEQESEPVQKVDPDPMPKMNTAKYWEWIDKHKYDNIKPWYNNSRDEMINELYSVAKKCWTKYIDEDDPYNWDMLLAELEEFDKIVRRDNLYLAQFSDAIDKLKKWIKYNDEVDRHIKCIELADYLRKYIENKETVFVDPPSGYKVAKLQPQIIECHSQINECECMEANERKYKSDYNEDNLYDEIDQI</sequence>
<evidence type="ECO:0000259" key="1">
    <source>
        <dbReference type="Pfam" id="PF19263"/>
    </source>
</evidence>
<evidence type="ECO:0000313" key="3">
    <source>
        <dbReference type="Proteomes" id="UP000247702"/>
    </source>
</evidence>
<dbReference type="Proteomes" id="UP000247702">
    <property type="component" value="Unassembled WGS sequence"/>
</dbReference>
<name>A0A2Z6REQ0_9GLOM</name>
<dbReference type="Pfam" id="PF19263">
    <property type="entry name" value="DUF5906"/>
    <property type="match status" value="1"/>
</dbReference>
<proteinExistence type="predicted"/>
<dbReference type="EMBL" id="BEXD01000907">
    <property type="protein sequence ID" value="GBB91046.1"/>
    <property type="molecule type" value="Genomic_DNA"/>
</dbReference>
<dbReference type="AlphaFoldDB" id="A0A2Z6REQ0"/>
<protein>
    <recommendedName>
        <fullName evidence="1">NrS-1 polymerase-like helicase domain-containing protein</fullName>
    </recommendedName>
</protein>
<organism evidence="2 3">
    <name type="scientific">Rhizophagus clarus</name>
    <dbReference type="NCBI Taxonomy" id="94130"/>
    <lineage>
        <taxon>Eukaryota</taxon>
        <taxon>Fungi</taxon>
        <taxon>Fungi incertae sedis</taxon>
        <taxon>Mucoromycota</taxon>
        <taxon>Glomeromycotina</taxon>
        <taxon>Glomeromycetes</taxon>
        <taxon>Glomerales</taxon>
        <taxon>Glomeraceae</taxon>
        <taxon>Rhizophagus</taxon>
    </lineage>
</organism>
<keyword evidence="3" id="KW-1185">Reference proteome</keyword>
<reference evidence="2 3" key="1">
    <citation type="submission" date="2017-11" db="EMBL/GenBank/DDBJ databases">
        <title>The genome of Rhizophagus clarus HR1 reveals common genetic basis of auxotrophy among arbuscular mycorrhizal fungi.</title>
        <authorList>
            <person name="Kobayashi Y."/>
        </authorList>
    </citation>
    <scope>NUCLEOTIDE SEQUENCE [LARGE SCALE GENOMIC DNA]</scope>
    <source>
        <strain evidence="2 3">HR1</strain>
    </source>
</reference>
<gene>
    <name evidence="2" type="ORF">RclHR1_18140007</name>
</gene>